<protein>
    <submittedName>
        <fullName evidence="1">Poly P3</fullName>
    </submittedName>
</protein>
<dbReference type="PANTHER" id="PTHR33050:SF7">
    <property type="entry name" value="RIBONUCLEASE H"/>
    <property type="match status" value="1"/>
</dbReference>
<dbReference type="SUPFAM" id="SSF47823">
    <property type="entry name" value="lambda integrase-like, N-terminal domain"/>
    <property type="match status" value="1"/>
</dbReference>
<name>A0A7D9EG66_PARCT</name>
<dbReference type="Gene3D" id="1.10.150.130">
    <property type="match status" value="1"/>
</dbReference>
<dbReference type="EMBL" id="CACRXK020006517">
    <property type="protein sequence ID" value="CAB4009624.1"/>
    <property type="molecule type" value="Genomic_DNA"/>
</dbReference>
<accession>A0A7D9EG66</accession>
<organism evidence="1 2">
    <name type="scientific">Paramuricea clavata</name>
    <name type="common">Red gorgonian</name>
    <name type="synonym">Violescent sea-whip</name>
    <dbReference type="NCBI Taxonomy" id="317549"/>
    <lineage>
        <taxon>Eukaryota</taxon>
        <taxon>Metazoa</taxon>
        <taxon>Cnidaria</taxon>
        <taxon>Anthozoa</taxon>
        <taxon>Octocorallia</taxon>
        <taxon>Malacalcyonacea</taxon>
        <taxon>Plexauridae</taxon>
        <taxon>Paramuricea</taxon>
    </lineage>
</organism>
<dbReference type="Gene3D" id="3.30.70.270">
    <property type="match status" value="1"/>
</dbReference>
<gene>
    <name evidence="1" type="ORF">PACLA_8A063769</name>
</gene>
<comment type="caution">
    <text evidence="1">The sequence shown here is derived from an EMBL/GenBank/DDBJ whole genome shotgun (WGS) entry which is preliminary data.</text>
</comment>
<dbReference type="InterPro" id="IPR012337">
    <property type="entry name" value="RNaseH-like_sf"/>
</dbReference>
<evidence type="ECO:0000313" key="1">
    <source>
        <dbReference type="EMBL" id="CAB4009624.1"/>
    </source>
</evidence>
<dbReference type="InterPro" id="IPR043128">
    <property type="entry name" value="Rev_trsase/Diguanyl_cyclase"/>
</dbReference>
<dbReference type="PANTHER" id="PTHR33050">
    <property type="entry name" value="REVERSE TRANSCRIPTASE DOMAIN-CONTAINING PROTEIN"/>
    <property type="match status" value="1"/>
</dbReference>
<sequence length="722" mass="81181">MRQETRNTDSALQKTQGLLISGLCAVLEVCNVSDGDKKSKLAHAAVLLSTANREFNMKRRDLIRPDLNKQYGALCNPSTAISTYLFGDELNKEVEELTKSNKLGNKVTTKPRSDYHAEPYRMPFGRGACGQESPTEVSNDAIATLIANQPPFKAGGLKDCVHAWTEITSDPFILDAVTHCHLEFDSLPESNVSNTRPYFTFNETEQTVIDGEIEKFLQKGIIRHSVPESAEVLSPIFITPKKDGTSRVIFNLKALDQFVSYHHFKMDTLDTAIRLMRPGCFMTSIDLKDAYYSIPIALEHQKYLKFIWQDKLYCFTCLPMVSSFPGVEFGPLHYRHIEADKDCYLRMHQGNFDAEMSFSAGSLEEIHWWVNNIQLSTRKIYHTTPDITIYTDASGTGWGAKLENGGTTCGIWSPDETEKNINCLELLAIQLALFSLLCDRSSIHVRIMCDNTTAVTYINEMGGCRSVECNTIAQTIWSWAIAKGIWLSAAHIAGSANVDADQLSQNLNLNLEWMLALPTFQRIVSLFGQPDIDLFANVCKRSYKTGQPEFLCFRYGLPNHGSSQSVSQCSTDSQSNSPEPGSSHIGHSSSTSGSTEVYGMQVIQRSLCESDIPTDIINTIMHSWRDSTHKQYGNYINKWLQFCVQGLYDPLHPTIKCVLMFLHLLYNKGTSYFSLNTARSAISNLYFTSDMDSHHVPIGKHFLICRYLKGVFNEVKPVPKFY</sequence>
<dbReference type="Gene3D" id="3.10.10.10">
    <property type="entry name" value="HIV Type 1 Reverse Transcriptase, subunit A, domain 1"/>
    <property type="match status" value="1"/>
</dbReference>
<dbReference type="InterPro" id="IPR010998">
    <property type="entry name" value="Integrase_recombinase_N"/>
</dbReference>
<keyword evidence="2" id="KW-1185">Reference proteome</keyword>
<dbReference type="Proteomes" id="UP001152795">
    <property type="component" value="Unassembled WGS sequence"/>
</dbReference>
<evidence type="ECO:0000313" key="2">
    <source>
        <dbReference type="Proteomes" id="UP001152795"/>
    </source>
</evidence>
<dbReference type="OrthoDB" id="5986603at2759"/>
<dbReference type="SUPFAM" id="SSF56672">
    <property type="entry name" value="DNA/RNA polymerases"/>
    <property type="match status" value="1"/>
</dbReference>
<dbReference type="AlphaFoldDB" id="A0A7D9EG66"/>
<dbReference type="SUPFAM" id="SSF53098">
    <property type="entry name" value="Ribonuclease H-like"/>
    <property type="match status" value="1"/>
</dbReference>
<reference evidence="1" key="1">
    <citation type="submission" date="2020-04" db="EMBL/GenBank/DDBJ databases">
        <authorList>
            <person name="Alioto T."/>
            <person name="Alioto T."/>
            <person name="Gomez Garrido J."/>
        </authorList>
    </citation>
    <scope>NUCLEOTIDE SEQUENCE</scope>
    <source>
        <strain evidence="1">A484AB</strain>
    </source>
</reference>
<proteinExistence type="predicted"/>
<dbReference type="InterPro" id="IPR052055">
    <property type="entry name" value="Hepadnavirus_pol/RT"/>
</dbReference>
<dbReference type="CDD" id="cd09275">
    <property type="entry name" value="RNase_HI_RT_DIRS1"/>
    <property type="match status" value="1"/>
</dbReference>
<dbReference type="InterPro" id="IPR043502">
    <property type="entry name" value="DNA/RNA_pol_sf"/>
</dbReference>